<dbReference type="AlphaFoldDB" id="A0A3G1KNX7"/>
<protein>
    <recommendedName>
        <fullName evidence="4">Phage tail protein</fullName>
    </recommendedName>
</protein>
<organism evidence="2 3">
    <name type="scientific">Formimonas warabiya</name>
    <dbReference type="NCBI Taxonomy" id="1761012"/>
    <lineage>
        <taxon>Bacteria</taxon>
        <taxon>Bacillati</taxon>
        <taxon>Bacillota</taxon>
        <taxon>Clostridia</taxon>
        <taxon>Eubacteriales</taxon>
        <taxon>Peptococcaceae</taxon>
        <taxon>Candidatus Formimonas</taxon>
    </lineage>
</organism>
<dbReference type="RefSeq" id="WP_148133346.1">
    <property type="nucleotide sequence ID" value="NZ_CP017634.1"/>
</dbReference>
<keyword evidence="1" id="KW-0732">Signal</keyword>
<evidence type="ECO:0008006" key="4">
    <source>
        <dbReference type="Google" id="ProtNLM"/>
    </source>
</evidence>
<evidence type="ECO:0000313" key="3">
    <source>
        <dbReference type="Proteomes" id="UP000323521"/>
    </source>
</evidence>
<dbReference type="EMBL" id="CP017634">
    <property type="protein sequence ID" value="ATW24168.1"/>
    <property type="molecule type" value="Genomic_DNA"/>
</dbReference>
<evidence type="ECO:0000313" key="2">
    <source>
        <dbReference type="EMBL" id="ATW24168.1"/>
    </source>
</evidence>
<sequence length="257" mass="27144">MSFEKKRNANLLVLSTPAVFAGTFTDSAGVTAAMANNAIPGATDFGYDHDLGVTLQGKGQFGLNKPVGLTDEYGGIKGNFDIQGTDGEAAVLAAVSRIARSAFVNANYNKLYECFLIANILEDDGAALRAHFCETCRIDAVPKKVGPDAKRFSFQGVIGRDFVNKKIRVAVINGAASPVTAVNYPTGETAAAWIDDNGTSRYALLVLKYKDSDKTVKRLELASAAAAGYYSETGSAITLHTADGLATNDKALIVYLA</sequence>
<gene>
    <name evidence="2" type="ORF">DCMF_04660</name>
</gene>
<accession>A0A3G1KNX7</accession>
<evidence type="ECO:0000256" key="1">
    <source>
        <dbReference type="SAM" id="SignalP"/>
    </source>
</evidence>
<feature type="chain" id="PRO_5039443476" description="Phage tail protein" evidence="1">
    <location>
        <begin position="22"/>
        <end position="257"/>
    </location>
</feature>
<dbReference type="Proteomes" id="UP000323521">
    <property type="component" value="Chromosome"/>
</dbReference>
<keyword evidence="3" id="KW-1185">Reference proteome</keyword>
<name>A0A3G1KNX7_FORW1</name>
<feature type="signal peptide" evidence="1">
    <location>
        <begin position="1"/>
        <end position="21"/>
    </location>
</feature>
<dbReference type="KEGG" id="fwa:DCMF_04660"/>
<proteinExistence type="predicted"/>
<reference evidence="2 3" key="1">
    <citation type="submission" date="2016-10" db="EMBL/GenBank/DDBJ databases">
        <title>Complete Genome Sequence of Peptococcaceae strain DCMF.</title>
        <authorList>
            <person name="Edwards R.J."/>
            <person name="Holland S.I."/>
            <person name="Deshpande N.P."/>
            <person name="Wong Y.K."/>
            <person name="Ertan H."/>
            <person name="Manefield M."/>
            <person name="Russell T.L."/>
            <person name="Lee M.J."/>
        </authorList>
    </citation>
    <scope>NUCLEOTIDE SEQUENCE [LARGE SCALE GENOMIC DNA]</scope>
    <source>
        <strain evidence="2 3">DCMF</strain>
    </source>
</reference>